<protein>
    <submittedName>
        <fullName evidence="1">Uncharacterized protein</fullName>
    </submittedName>
</protein>
<accession>A0A1Y1W4J2</accession>
<reference evidence="1 2" key="1">
    <citation type="submission" date="2016-07" db="EMBL/GenBank/DDBJ databases">
        <title>Pervasive Adenine N6-methylation of Active Genes in Fungi.</title>
        <authorList>
            <consortium name="DOE Joint Genome Institute"/>
            <person name="Mondo S.J."/>
            <person name="Dannebaum R.O."/>
            <person name="Kuo R.C."/>
            <person name="Labutti K."/>
            <person name="Haridas S."/>
            <person name="Kuo A."/>
            <person name="Salamov A."/>
            <person name="Ahrendt S.R."/>
            <person name="Lipzen A."/>
            <person name="Sullivan W."/>
            <person name="Andreopoulos W.B."/>
            <person name="Clum A."/>
            <person name="Lindquist E."/>
            <person name="Daum C."/>
            <person name="Ramamoorthy G.K."/>
            <person name="Gryganskyi A."/>
            <person name="Culley D."/>
            <person name="Magnuson J.K."/>
            <person name="James T.Y."/>
            <person name="O'Malley M.A."/>
            <person name="Stajich J.E."/>
            <person name="Spatafora J.W."/>
            <person name="Visel A."/>
            <person name="Grigoriev I.V."/>
        </authorList>
    </citation>
    <scope>NUCLEOTIDE SEQUENCE [LARGE SCALE GENOMIC DNA]</scope>
    <source>
        <strain evidence="1 2">ATCC 12442</strain>
    </source>
</reference>
<dbReference type="Proteomes" id="UP000193922">
    <property type="component" value="Unassembled WGS sequence"/>
</dbReference>
<name>A0A1Y1W4J2_9FUNG</name>
<dbReference type="AlphaFoldDB" id="A0A1Y1W4J2"/>
<gene>
    <name evidence="1" type="ORF">DL89DRAFT_268317</name>
</gene>
<evidence type="ECO:0000313" key="1">
    <source>
        <dbReference type="EMBL" id="ORX68480.1"/>
    </source>
</evidence>
<keyword evidence="2" id="KW-1185">Reference proteome</keyword>
<evidence type="ECO:0000313" key="2">
    <source>
        <dbReference type="Proteomes" id="UP000193922"/>
    </source>
</evidence>
<dbReference type="EMBL" id="MCFD01000009">
    <property type="protein sequence ID" value="ORX68480.1"/>
    <property type="molecule type" value="Genomic_DNA"/>
</dbReference>
<organism evidence="1 2">
    <name type="scientific">Linderina pennispora</name>
    <dbReference type="NCBI Taxonomy" id="61395"/>
    <lineage>
        <taxon>Eukaryota</taxon>
        <taxon>Fungi</taxon>
        <taxon>Fungi incertae sedis</taxon>
        <taxon>Zoopagomycota</taxon>
        <taxon>Kickxellomycotina</taxon>
        <taxon>Kickxellomycetes</taxon>
        <taxon>Kickxellales</taxon>
        <taxon>Kickxellaceae</taxon>
        <taxon>Linderina</taxon>
    </lineage>
</organism>
<dbReference type="RefSeq" id="XP_040742262.1">
    <property type="nucleotide sequence ID" value="XM_040887876.1"/>
</dbReference>
<dbReference type="OrthoDB" id="10020333at2759"/>
<sequence length="97" mass="10586">MGQLYLAMALEFIDDAYVSDGLATSQASLSARLPLEVKDGIGSKPTILHETGIAHNGPHPWTLLLVRDSSVANGYRAKLMGLSFSRLHVPRGSRKRR</sequence>
<proteinExistence type="predicted"/>
<dbReference type="GeneID" id="63804524"/>
<comment type="caution">
    <text evidence="1">The sequence shown here is derived from an EMBL/GenBank/DDBJ whole genome shotgun (WGS) entry which is preliminary data.</text>
</comment>